<reference evidence="3" key="1">
    <citation type="submission" date="2012-11" db="EMBL/GenBank/DDBJ databases">
        <authorList>
            <person name="Lucero-Rivera Y.E."/>
            <person name="Tovar-Ramirez D."/>
        </authorList>
    </citation>
    <scope>NUCLEOTIDE SEQUENCE</scope>
    <source>
        <tissue evidence="3">Salivary gland</tissue>
    </source>
</reference>
<organism evidence="3">
    <name type="scientific">Rhipicephalus pulchellus</name>
    <name type="common">Yellow backed tick</name>
    <name type="synonym">Dermacentor pulchellus</name>
    <dbReference type="NCBI Taxonomy" id="72859"/>
    <lineage>
        <taxon>Eukaryota</taxon>
        <taxon>Metazoa</taxon>
        <taxon>Ecdysozoa</taxon>
        <taxon>Arthropoda</taxon>
        <taxon>Chelicerata</taxon>
        <taxon>Arachnida</taxon>
        <taxon>Acari</taxon>
        <taxon>Parasitiformes</taxon>
        <taxon>Ixodida</taxon>
        <taxon>Ixodoidea</taxon>
        <taxon>Ixodidae</taxon>
        <taxon>Rhipicephalinae</taxon>
        <taxon>Rhipicephalus</taxon>
        <taxon>Rhipicephalus</taxon>
    </lineage>
</organism>
<reference evidence="3" key="2">
    <citation type="journal article" date="2015" name="J. Proteomics">
        <title>Sexual differences in the sialomes of the zebra tick, Rhipicephalus pulchellus.</title>
        <authorList>
            <person name="Tan A.W."/>
            <person name="Francischetti I.M."/>
            <person name="Slovak M."/>
            <person name="Kini R.M."/>
            <person name="Ribeiro J.M."/>
        </authorList>
    </citation>
    <scope>NUCLEOTIDE SEQUENCE</scope>
    <source>
        <tissue evidence="3">Salivary gland</tissue>
    </source>
</reference>
<accession>L7MLH5</accession>
<feature type="chain" id="PRO_5003982133" description="Tick transposon" evidence="2">
    <location>
        <begin position="24"/>
        <end position="337"/>
    </location>
</feature>
<protein>
    <recommendedName>
        <fullName evidence="4">Tick transposon</fullName>
    </recommendedName>
</protein>
<evidence type="ECO:0000256" key="1">
    <source>
        <dbReference type="SAM" id="MobiDB-lite"/>
    </source>
</evidence>
<keyword evidence="2" id="KW-0732">Signal</keyword>
<evidence type="ECO:0000256" key="2">
    <source>
        <dbReference type="SAM" id="SignalP"/>
    </source>
</evidence>
<evidence type="ECO:0000313" key="3">
    <source>
        <dbReference type="EMBL" id="JAA64845.1"/>
    </source>
</evidence>
<feature type="signal peptide" evidence="2">
    <location>
        <begin position="1"/>
        <end position="23"/>
    </location>
</feature>
<proteinExistence type="evidence at transcript level"/>
<evidence type="ECO:0008006" key="4">
    <source>
        <dbReference type="Google" id="ProtNLM"/>
    </source>
</evidence>
<sequence>MLVTRMPFLFMQLVLMLTLLSSSAPGHICPTGGVHHDAVRNHHEIVNHTCDLPKIPSFLDVPLDGHLFASRTSSPNELLAFPRPFKSNLLSYYPFSGNASSTHGTMLHAQLFFAPQVRNCLALNAKRSDNRSFLLLPCPLVLYATVCDCLDVALLLLECGDVEENPGPKGQKSPPHVLSSNSVQESQTDQLSTVLLMLKDIQKATAELAKGQSELKSDMRAVKTSQSAIETKLTDIFGHLESLESKSAALDTVCKDVATIEERTEQLQEQQYNIVSRLDDLEDRSRRSNLILYGIPDSRESWLPTEQKTLEALSSAMVNALPPNSVERAHRIGSFSN</sequence>
<dbReference type="AlphaFoldDB" id="L7MLH5"/>
<name>L7MLH5_RHIPC</name>
<feature type="non-terminal residue" evidence="3">
    <location>
        <position position="337"/>
    </location>
</feature>
<feature type="region of interest" description="Disordered" evidence="1">
    <location>
        <begin position="165"/>
        <end position="185"/>
    </location>
</feature>
<dbReference type="EMBL" id="GACK01000189">
    <property type="protein sequence ID" value="JAA64845.1"/>
    <property type="molecule type" value="mRNA"/>
</dbReference>